<reference evidence="1" key="1">
    <citation type="submission" date="2011-09" db="EMBL/GenBank/DDBJ databases">
        <title>The permanent draft genome of Mucilaginibacter paludis DSM 18603.</title>
        <authorList>
            <consortium name="US DOE Joint Genome Institute (JGI-PGF)"/>
            <person name="Lucas S."/>
            <person name="Han J."/>
            <person name="Lapidus A."/>
            <person name="Bruce D."/>
            <person name="Goodwin L."/>
            <person name="Pitluck S."/>
            <person name="Peters L."/>
            <person name="Kyrpides N."/>
            <person name="Mavromatis K."/>
            <person name="Ivanova N."/>
            <person name="Mikhailova N."/>
            <person name="Held B."/>
            <person name="Detter J.C."/>
            <person name="Tapia R."/>
            <person name="Han C."/>
            <person name="Land M."/>
            <person name="Hauser L."/>
            <person name="Markowitz V."/>
            <person name="Cheng J.-F."/>
            <person name="Hugenholtz P."/>
            <person name="Woyke T."/>
            <person name="Wu D."/>
            <person name="Tindall B."/>
            <person name="Brambilla E."/>
            <person name="Klenk H.-P."/>
            <person name="Eisen J.A."/>
        </authorList>
    </citation>
    <scope>NUCLEOTIDE SEQUENCE [LARGE SCALE GENOMIC DNA]</scope>
    <source>
        <strain evidence="1">DSM 18603</strain>
    </source>
</reference>
<keyword evidence="2" id="KW-1185">Reference proteome</keyword>
<proteinExistence type="predicted"/>
<organism evidence="1 2">
    <name type="scientific">Mucilaginibacter paludis DSM 18603</name>
    <dbReference type="NCBI Taxonomy" id="714943"/>
    <lineage>
        <taxon>Bacteria</taxon>
        <taxon>Pseudomonadati</taxon>
        <taxon>Bacteroidota</taxon>
        <taxon>Sphingobacteriia</taxon>
        <taxon>Sphingobacteriales</taxon>
        <taxon>Sphingobacteriaceae</taxon>
        <taxon>Mucilaginibacter</taxon>
    </lineage>
</organism>
<dbReference type="AlphaFoldDB" id="H1YDK9"/>
<dbReference type="HOGENOM" id="CLU_2936579_0_0_10"/>
<sequence>MQEFNRIHGISITDTLCVRRFPLGCIYLPSDLKLLSAGYQKTLNKMISNSQRFSAYQDVG</sequence>
<evidence type="ECO:0000313" key="1">
    <source>
        <dbReference type="EMBL" id="EHQ30698.1"/>
    </source>
</evidence>
<evidence type="ECO:0000313" key="2">
    <source>
        <dbReference type="Proteomes" id="UP000002774"/>
    </source>
</evidence>
<protein>
    <submittedName>
        <fullName evidence="1">Uncharacterized protein</fullName>
    </submittedName>
</protein>
<dbReference type="EMBL" id="CM001403">
    <property type="protein sequence ID" value="EHQ30698.1"/>
    <property type="molecule type" value="Genomic_DNA"/>
</dbReference>
<dbReference type="Proteomes" id="UP000002774">
    <property type="component" value="Chromosome"/>
</dbReference>
<gene>
    <name evidence="1" type="ORF">Mucpa_6647</name>
</gene>
<name>H1YDK9_9SPHI</name>
<accession>H1YDK9</accession>